<evidence type="ECO:0000313" key="1">
    <source>
        <dbReference type="EMBL" id="VEL19890.1"/>
    </source>
</evidence>
<reference evidence="1" key="1">
    <citation type="submission" date="2018-11" db="EMBL/GenBank/DDBJ databases">
        <authorList>
            <consortium name="Pathogen Informatics"/>
        </authorList>
    </citation>
    <scope>NUCLEOTIDE SEQUENCE</scope>
</reference>
<gene>
    <name evidence="1" type="ORF">PXEA_LOCUS13330</name>
</gene>
<keyword evidence="2" id="KW-1185">Reference proteome</keyword>
<sequence length="187" mass="20008">MIANFILIYSPGELISLIDDQIQPALFSKVLEKVLIPFASQVCAIPPSLPVSSNGNLPQSPTNLRLARSNWRLVTTALTRLLTDLPADSQLSPAGGTSAAYVSSWAPLLASLLVGLARGPGDWGLLAIEAAVADEEIKHQNLARGETGASRSAIEERFIEVNLESGEEYSFSSFTLVGNFHLLPLPL</sequence>
<organism evidence="1 2">
    <name type="scientific">Protopolystoma xenopodis</name>
    <dbReference type="NCBI Taxonomy" id="117903"/>
    <lineage>
        <taxon>Eukaryota</taxon>
        <taxon>Metazoa</taxon>
        <taxon>Spiralia</taxon>
        <taxon>Lophotrochozoa</taxon>
        <taxon>Platyhelminthes</taxon>
        <taxon>Monogenea</taxon>
        <taxon>Polyopisthocotylea</taxon>
        <taxon>Polystomatidea</taxon>
        <taxon>Polystomatidae</taxon>
        <taxon>Protopolystoma</taxon>
    </lineage>
</organism>
<evidence type="ECO:0000313" key="2">
    <source>
        <dbReference type="Proteomes" id="UP000784294"/>
    </source>
</evidence>
<protein>
    <submittedName>
        <fullName evidence="1">Uncharacterized protein</fullName>
    </submittedName>
</protein>
<name>A0A448WTK2_9PLAT</name>
<dbReference type="EMBL" id="CAAALY010043755">
    <property type="protein sequence ID" value="VEL19890.1"/>
    <property type="molecule type" value="Genomic_DNA"/>
</dbReference>
<dbReference type="Proteomes" id="UP000784294">
    <property type="component" value="Unassembled WGS sequence"/>
</dbReference>
<proteinExistence type="predicted"/>
<comment type="caution">
    <text evidence="1">The sequence shown here is derived from an EMBL/GenBank/DDBJ whole genome shotgun (WGS) entry which is preliminary data.</text>
</comment>
<dbReference type="AlphaFoldDB" id="A0A448WTK2"/>
<accession>A0A448WTK2</accession>